<dbReference type="OrthoDB" id="9802264at2"/>
<keyword evidence="7" id="KW-0029">Amino-acid transport</keyword>
<dbReference type="PROSITE" id="PS50893">
    <property type="entry name" value="ABC_TRANSPORTER_2"/>
    <property type="match status" value="1"/>
</dbReference>
<dbReference type="PANTHER" id="PTHR43166:SF9">
    <property type="entry name" value="GLUTAMATE_ASPARTATE IMPORT ATP-BINDING PROTEIN GLTL"/>
    <property type="match status" value="1"/>
</dbReference>
<evidence type="ECO:0000256" key="9">
    <source>
        <dbReference type="ARBA" id="ARBA00038850"/>
    </source>
</evidence>
<keyword evidence="3" id="KW-0813">Transport</keyword>
<evidence type="ECO:0000256" key="7">
    <source>
        <dbReference type="ARBA" id="ARBA00022970"/>
    </source>
</evidence>
<evidence type="ECO:0000256" key="10">
    <source>
        <dbReference type="ARBA" id="ARBA00047624"/>
    </source>
</evidence>
<dbReference type="InterPro" id="IPR027417">
    <property type="entry name" value="P-loop_NTPase"/>
</dbReference>
<dbReference type="RefSeq" id="WP_149512979.1">
    <property type="nucleotide sequence ID" value="NZ_VDFC01000046.1"/>
</dbReference>
<dbReference type="InterPro" id="IPR003439">
    <property type="entry name" value="ABC_transporter-like_ATP-bd"/>
</dbReference>
<evidence type="ECO:0000256" key="5">
    <source>
        <dbReference type="ARBA" id="ARBA00022741"/>
    </source>
</evidence>
<protein>
    <recommendedName>
        <fullName evidence="9">ABC-type polar-amino-acid transporter</fullName>
        <ecNumber evidence="9">7.4.2.1</ecNumber>
    </recommendedName>
</protein>
<feature type="domain" description="ABC transporter" evidence="11">
    <location>
        <begin position="12"/>
        <end position="246"/>
    </location>
</feature>
<evidence type="ECO:0000313" key="13">
    <source>
        <dbReference type="Proteomes" id="UP000324965"/>
    </source>
</evidence>
<proteinExistence type="inferred from homology"/>
<dbReference type="PROSITE" id="PS00211">
    <property type="entry name" value="ABC_TRANSPORTER_1"/>
    <property type="match status" value="1"/>
</dbReference>
<name>A0A5B0ANS8_9ACTN</name>
<evidence type="ECO:0000256" key="4">
    <source>
        <dbReference type="ARBA" id="ARBA00022475"/>
    </source>
</evidence>
<comment type="caution">
    <text evidence="12">The sequence shown here is derived from an EMBL/GenBank/DDBJ whole genome shotgun (WGS) entry which is preliminary data.</text>
</comment>
<dbReference type="InterPro" id="IPR003593">
    <property type="entry name" value="AAA+_ATPase"/>
</dbReference>
<dbReference type="PIRSF" id="PIRSF039085">
    <property type="entry name" value="ABC_ATPase_HisP"/>
    <property type="match status" value="1"/>
</dbReference>
<dbReference type="PANTHER" id="PTHR43166">
    <property type="entry name" value="AMINO ACID IMPORT ATP-BINDING PROTEIN"/>
    <property type="match status" value="1"/>
</dbReference>
<comment type="subcellular location">
    <subcellularLocation>
        <location evidence="1">Cell membrane</location>
        <topology evidence="1">Peripheral membrane protein</topology>
    </subcellularLocation>
</comment>
<evidence type="ECO:0000256" key="6">
    <source>
        <dbReference type="ARBA" id="ARBA00022840"/>
    </source>
</evidence>
<reference evidence="12 13" key="1">
    <citation type="submission" date="2019-05" db="EMBL/GenBank/DDBJ databases">
        <authorList>
            <person name="Hariharan J."/>
            <person name="Choudoir M.J."/>
            <person name="Diebold P."/>
            <person name="Panke-Buisse K."/>
            <person name="Buckley D.H."/>
        </authorList>
    </citation>
    <scope>NUCLEOTIDE SEQUENCE [LARGE SCALE GENOMIC DNA]</scope>
    <source>
        <strain evidence="12 13">SUN51</strain>
    </source>
</reference>
<dbReference type="InterPro" id="IPR050086">
    <property type="entry name" value="MetN_ABC_transporter-like"/>
</dbReference>
<dbReference type="GO" id="GO:0016887">
    <property type="term" value="F:ATP hydrolysis activity"/>
    <property type="evidence" value="ECO:0007669"/>
    <property type="project" value="InterPro"/>
</dbReference>
<dbReference type="SUPFAM" id="SSF52540">
    <property type="entry name" value="P-loop containing nucleoside triphosphate hydrolases"/>
    <property type="match status" value="1"/>
</dbReference>
<dbReference type="EC" id="7.4.2.1" evidence="9"/>
<dbReference type="EMBL" id="VDFC01000046">
    <property type="protein sequence ID" value="KAA0931550.1"/>
    <property type="molecule type" value="Genomic_DNA"/>
</dbReference>
<dbReference type="Gene3D" id="3.40.50.300">
    <property type="entry name" value="P-loop containing nucleotide triphosphate hydrolases"/>
    <property type="match status" value="1"/>
</dbReference>
<organism evidence="12 13">
    <name type="scientific">Streptomyces apricus</name>
    <dbReference type="NCBI Taxonomy" id="1828112"/>
    <lineage>
        <taxon>Bacteria</taxon>
        <taxon>Bacillati</taxon>
        <taxon>Actinomycetota</taxon>
        <taxon>Actinomycetes</taxon>
        <taxon>Kitasatosporales</taxon>
        <taxon>Streptomycetaceae</taxon>
        <taxon>Streptomyces</taxon>
    </lineage>
</organism>
<comment type="catalytic activity">
    <reaction evidence="10">
        <text>a polar amino acid(out) + ATP + H2O = a polar amino acid(in) + ADP + phosphate + H(+)</text>
        <dbReference type="Rhea" id="RHEA:14673"/>
        <dbReference type="ChEBI" id="CHEBI:15377"/>
        <dbReference type="ChEBI" id="CHEBI:15378"/>
        <dbReference type="ChEBI" id="CHEBI:30616"/>
        <dbReference type="ChEBI" id="CHEBI:43474"/>
        <dbReference type="ChEBI" id="CHEBI:62031"/>
        <dbReference type="ChEBI" id="CHEBI:456216"/>
        <dbReference type="EC" id="7.4.2.1"/>
    </reaction>
    <physiologicalReaction direction="left-to-right" evidence="10">
        <dbReference type="Rhea" id="RHEA:14674"/>
    </physiologicalReaction>
</comment>
<dbReference type="GO" id="GO:0005886">
    <property type="term" value="C:plasma membrane"/>
    <property type="evidence" value="ECO:0007669"/>
    <property type="project" value="UniProtKB-SubCell"/>
</dbReference>
<keyword evidence="5" id="KW-0547">Nucleotide-binding</keyword>
<dbReference type="InterPro" id="IPR017871">
    <property type="entry name" value="ABC_transporter-like_CS"/>
</dbReference>
<evidence type="ECO:0000256" key="8">
    <source>
        <dbReference type="ARBA" id="ARBA00023136"/>
    </source>
</evidence>
<dbReference type="Pfam" id="PF00005">
    <property type="entry name" value="ABC_tran"/>
    <property type="match status" value="1"/>
</dbReference>
<dbReference type="Proteomes" id="UP000324965">
    <property type="component" value="Unassembled WGS sequence"/>
</dbReference>
<keyword evidence="8" id="KW-0472">Membrane</keyword>
<dbReference type="GO" id="GO:0015426">
    <property type="term" value="F:ATPase-coupled polar amino acid-transporter activity"/>
    <property type="evidence" value="ECO:0007669"/>
    <property type="project" value="UniProtKB-EC"/>
</dbReference>
<dbReference type="SMART" id="SM00382">
    <property type="entry name" value="AAA"/>
    <property type="match status" value="1"/>
</dbReference>
<evidence type="ECO:0000313" key="12">
    <source>
        <dbReference type="EMBL" id="KAA0931550.1"/>
    </source>
</evidence>
<evidence type="ECO:0000259" key="11">
    <source>
        <dbReference type="PROSITE" id="PS50893"/>
    </source>
</evidence>
<sequence length="263" mass="28081">MSNENTGAVPEIRVSGLHKAFGDNQVLRGIDLEIGAGEVVCVIGPSGSGKSTLLRCVNLLEEPTAGQVFVGGTEVTDPDVDIDAVRRRIGMVFQQFNLFPHLTVTDNLTLPQRRVLGRGKEEAAEVAAENLRRVGLSEKAAAYPGSLSGGQQQRVAIARALAMGPEVMLFDEPTSALDPELVGDVLAVMRMLADEGMTMMVVTHEMSFAREVADRVVFMDGGVVVEEGAPAQVIGAPTHDRTRHFLSRLLDPALAEVEDKGAP</sequence>
<dbReference type="FunFam" id="3.40.50.300:FF:000020">
    <property type="entry name" value="Amino acid ABC transporter ATP-binding component"/>
    <property type="match status" value="1"/>
</dbReference>
<gene>
    <name evidence="12" type="ORF">FGF04_21720</name>
</gene>
<evidence type="ECO:0000256" key="3">
    <source>
        <dbReference type="ARBA" id="ARBA00022448"/>
    </source>
</evidence>
<evidence type="ECO:0000256" key="2">
    <source>
        <dbReference type="ARBA" id="ARBA00005417"/>
    </source>
</evidence>
<dbReference type="GO" id="GO:0005524">
    <property type="term" value="F:ATP binding"/>
    <property type="evidence" value="ECO:0007669"/>
    <property type="project" value="UniProtKB-KW"/>
</dbReference>
<dbReference type="InterPro" id="IPR030679">
    <property type="entry name" value="ABC_ATPase_HisP-typ"/>
</dbReference>
<keyword evidence="13" id="KW-1185">Reference proteome</keyword>
<keyword evidence="6 12" id="KW-0067">ATP-binding</keyword>
<evidence type="ECO:0000256" key="1">
    <source>
        <dbReference type="ARBA" id="ARBA00004202"/>
    </source>
</evidence>
<keyword evidence="4" id="KW-1003">Cell membrane</keyword>
<comment type="similarity">
    <text evidence="2">Belongs to the ABC transporter superfamily.</text>
</comment>
<dbReference type="CDD" id="cd03262">
    <property type="entry name" value="ABC_HisP_GlnQ"/>
    <property type="match status" value="1"/>
</dbReference>
<dbReference type="AlphaFoldDB" id="A0A5B0ANS8"/>
<accession>A0A5B0ANS8</accession>